<dbReference type="SUPFAM" id="SSF51445">
    <property type="entry name" value="(Trans)glycosidases"/>
    <property type="match status" value="1"/>
</dbReference>
<proteinExistence type="inferred from homology"/>
<dbReference type="eggNOG" id="COG1874">
    <property type="taxonomic scope" value="Bacteria"/>
</dbReference>
<feature type="binding site" evidence="10">
    <location>
        <position position="150"/>
    </location>
    <ligand>
        <name>substrate</name>
    </ligand>
</feature>
<evidence type="ECO:0000256" key="10">
    <source>
        <dbReference type="PIRSR" id="PIRSR001084-2"/>
    </source>
</evidence>
<comment type="similarity">
    <text evidence="2 8">Belongs to the glycosyl hydrolase 42 family.</text>
</comment>
<dbReference type="Proteomes" id="UP000007013">
    <property type="component" value="Chromosome"/>
</dbReference>
<dbReference type="InterPro" id="IPR013738">
    <property type="entry name" value="Beta_galactosidase_Trimer"/>
</dbReference>
<feature type="chain" id="PRO_5002774425" description="Beta-galactosidase" evidence="11">
    <location>
        <begin position="21"/>
        <end position="711"/>
    </location>
</feature>
<feature type="active site" description="Proton donor" evidence="9">
    <location>
        <position position="189"/>
    </location>
</feature>
<keyword evidence="6" id="KW-0862">Zinc</keyword>
<evidence type="ECO:0000256" key="8">
    <source>
        <dbReference type="PIRNR" id="PIRNR001084"/>
    </source>
</evidence>
<dbReference type="GO" id="GO:0006012">
    <property type="term" value="P:galactose metabolic process"/>
    <property type="evidence" value="ECO:0007669"/>
    <property type="project" value="InterPro"/>
</dbReference>
<dbReference type="Pfam" id="PF08532">
    <property type="entry name" value="Glyco_hydro_42M"/>
    <property type="match status" value="1"/>
</dbReference>
<protein>
    <recommendedName>
        <fullName evidence="3 8">Beta-galactosidase</fullName>
        <shortName evidence="8">Beta-gal</shortName>
        <ecNumber evidence="3 8">3.2.1.23</ecNumber>
    </recommendedName>
</protein>
<feature type="binding site" evidence="10">
    <location>
        <position position="188"/>
    </location>
    <ligand>
        <name>substrate</name>
    </ligand>
</feature>
<evidence type="ECO:0000259" key="12">
    <source>
        <dbReference type="Pfam" id="PF02449"/>
    </source>
</evidence>
<keyword evidence="5 8" id="KW-0378">Hydrolase</keyword>
<dbReference type="GO" id="GO:0009341">
    <property type="term" value="C:beta-galactosidase complex"/>
    <property type="evidence" value="ECO:0007669"/>
    <property type="project" value="InterPro"/>
</dbReference>
<dbReference type="GO" id="GO:0004565">
    <property type="term" value="F:beta-galactosidase activity"/>
    <property type="evidence" value="ECO:0007669"/>
    <property type="project" value="UniProtKB-EC"/>
</dbReference>
<feature type="domain" description="Glycoside hydrolase family 42 N-terminal" evidence="12">
    <location>
        <begin position="54"/>
        <end position="424"/>
    </location>
</feature>
<dbReference type="PANTHER" id="PTHR36447">
    <property type="entry name" value="BETA-GALACTOSIDASE GANA"/>
    <property type="match status" value="1"/>
</dbReference>
<evidence type="ECO:0000256" key="6">
    <source>
        <dbReference type="ARBA" id="ARBA00022833"/>
    </source>
</evidence>
<dbReference type="EMBL" id="CP001032">
    <property type="protein sequence ID" value="ACB75492.1"/>
    <property type="molecule type" value="Genomic_DNA"/>
</dbReference>
<evidence type="ECO:0000256" key="4">
    <source>
        <dbReference type="ARBA" id="ARBA00022723"/>
    </source>
</evidence>
<keyword evidence="11" id="KW-0732">Signal</keyword>
<dbReference type="InterPro" id="IPR013529">
    <property type="entry name" value="Glyco_hydro_42_N"/>
</dbReference>
<dbReference type="SUPFAM" id="SSF52317">
    <property type="entry name" value="Class I glutamine amidotransferase-like"/>
    <property type="match status" value="1"/>
</dbReference>
<dbReference type="GO" id="GO:0046872">
    <property type="term" value="F:metal ion binding"/>
    <property type="evidence" value="ECO:0007669"/>
    <property type="project" value="UniProtKB-KW"/>
</dbReference>
<evidence type="ECO:0000256" key="9">
    <source>
        <dbReference type="PIRSR" id="PIRSR001084-1"/>
    </source>
</evidence>
<evidence type="ECO:0000259" key="14">
    <source>
        <dbReference type="Pfam" id="PF08533"/>
    </source>
</evidence>
<evidence type="ECO:0000259" key="13">
    <source>
        <dbReference type="Pfam" id="PF08532"/>
    </source>
</evidence>
<evidence type="ECO:0000256" key="11">
    <source>
        <dbReference type="SAM" id="SignalP"/>
    </source>
</evidence>
<dbReference type="CAZy" id="GH42">
    <property type="family name" value="Glycoside Hydrolase Family 42"/>
</dbReference>
<dbReference type="Gene3D" id="3.40.50.880">
    <property type="match status" value="1"/>
</dbReference>
<keyword evidence="7 8" id="KW-0326">Glycosidase</keyword>
<evidence type="ECO:0000256" key="5">
    <source>
        <dbReference type="ARBA" id="ARBA00022801"/>
    </source>
</evidence>
<gene>
    <name evidence="15" type="ordered locus">Oter_2209</name>
</gene>
<dbReference type="PIRSF" id="PIRSF001084">
    <property type="entry name" value="B-galactosidase"/>
    <property type="match status" value="1"/>
</dbReference>
<evidence type="ECO:0000313" key="15">
    <source>
        <dbReference type="EMBL" id="ACB75492.1"/>
    </source>
</evidence>
<dbReference type="STRING" id="452637.Oter_2209"/>
<feature type="active site" description="Nucleophile" evidence="9">
    <location>
        <position position="346"/>
    </location>
</feature>
<feature type="signal peptide" evidence="11">
    <location>
        <begin position="1"/>
        <end position="20"/>
    </location>
</feature>
<evidence type="ECO:0000256" key="2">
    <source>
        <dbReference type="ARBA" id="ARBA00005940"/>
    </source>
</evidence>
<dbReference type="Pfam" id="PF02449">
    <property type="entry name" value="Glyco_hydro_42"/>
    <property type="match status" value="1"/>
</dbReference>
<dbReference type="KEGG" id="ote:Oter_2209"/>
<dbReference type="Pfam" id="PF08533">
    <property type="entry name" value="Glyco_hydro_42C"/>
    <property type="match status" value="1"/>
</dbReference>
<dbReference type="AlphaFoldDB" id="B1ZPN9"/>
<keyword evidence="16" id="KW-1185">Reference proteome</keyword>
<name>B1ZPN9_OPITP</name>
<dbReference type="Gene3D" id="2.60.40.1180">
    <property type="entry name" value="Golgi alpha-mannosidase II"/>
    <property type="match status" value="1"/>
</dbReference>
<feature type="domain" description="Beta-galactosidase C-terminal" evidence="14">
    <location>
        <begin position="652"/>
        <end position="708"/>
    </location>
</feature>
<organism evidence="15 16">
    <name type="scientific">Opitutus terrae (strain DSM 11246 / JCM 15787 / PB90-1)</name>
    <dbReference type="NCBI Taxonomy" id="452637"/>
    <lineage>
        <taxon>Bacteria</taxon>
        <taxon>Pseudomonadati</taxon>
        <taxon>Verrucomicrobiota</taxon>
        <taxon>Opitutia</taxon>
        <taxon>Opitutales</taxon>
        <taxon>Opitutaceae</taxon>
        <taxon>Opitutus</taxon>
    </lineage>
</organism>
<dbReference type="EC" id="3.2.1.23" evidence="3 8"/>
<evidence type="ECO:0000256" key="3">
    <source>
        <dbReference type="ARBA" id="ARBA00012756"/>
    </source>
</evidence>
<keyword evidence="4" id="KW-0479">Metal-binding</keyword>
<dbReference type="PANTHER" id="PTHR36447:SF2">
    <property type="entry name" value="BETA-GALACTOSIDASE YESZ"/>
    <property type="match status" value="1"/>
</dbReference>
<accession>B1ZPN9</accession>
<reference evidence="15 16" key="1">
    <citation type="journal article" date="2011" name="J. Bacteriol.">
        <title>Genome sequence of the verrucomicrobium Opitutus terrae PB90-1, an abundant inhabitant of rice paddy soil ecosystems.</title>
        <authorList>
            <person name="van Passel M.W."/>
            <person name="Kant R."/>
            <person name="Palva A."/>
            <person name="Copeland A."/>
            <person name="Lucas S."/>
            <person name="Lapidus A."/>
            <person name="Glavina del Rio T."/>
            <person name="Pitluck S."/>
            <person name="Goltsman E."/>
            <person name="Clum A."/>
            <person name="Sun H."/>
            <person name="Schmutz J."/>
            <person name="Larimer F.W."/>
            <person name="Land M.L."/>
            <person name="Hauser L."/>
            <person name="Kyrpides N."/>
            <person name="Mikhailova N."/>
            <person name="Richardson P.P."/>
            <person name="Janssen P.H."/>
            <person name="de Vos W.M."/>
            <person name="Smidt H."/>
        </authorList>
    </citation>
    <scope>NUCLEOTIDE SEQUENCE [LARGE SCALE GENOMIC DNA]</scope>
    <source>
        <strain evidence="16">DSM 11246 / JCM 15787 / PB90-1</strain>
    </source>
</reference>
<comment type="catalytic activity">
    <reaction evidence="1 8">
        <text>Hydrolysis of terminal non-reducing beta-D-galactose residues in beta-D-galactosides.</text>
        <dbReference type="EC" id="3.2.1.23"/>
    </reaction>
</comment>
<evidence type="ECO:0000256" key="1">
    <source>
        <dbReference type="ARBA" id="ARBA00001412"/>
    </source>
</evidence>
<evidence type="ECO:0000313" key="16">
    <source>
        <dbReference type="Proteomes" id="UP000007013"/>
    </source>
</evidence>
<dbReference type="HOGENOM" id="CLU_012430_1_0_0"/>
<dbReference type="InterPro" id="IPR029062">
    <property type="entry name" value="Class_I_gatase-like"/>
</dbReference>
<dbReference type="InterPro" id="IPR013739">
    <property type="entry name" value="Beta_galactosidase_C"/>
</dbReference>
<feature type="domain" description="Beta-galactosidase trimerisation" evidence="13">
    <location>
        <begin position="462"/>
        <end position="640"/>
    </location>
</feature>
<dbReference type="InterPro" id="IPR017853">
    <property type="entry name" value="GH"/>
</dbReference>
<dbReference type="Gene3D" id="3.20.20.80">
    <property type="entry name" value="Glycosidases"/>
    <property type="match status" value="1"/>
</dbReference>
<dbReference type="InterPro" id="IPR013780">
    <property type="entry name" value="Glyco_hydro_b"/>
</dbReference>
<sequence>MLPRFLPIMTALALASSLPAANPSGQPGLAPSANRPPSHLRTSTFQEFHWGVAYYPEHGELATLDQDAERMLAAGMNTVRMAEFAWDLMEPEEGRYDFSFFDDAIARLGAKGIRTILCTPTAAPPRWLSLSHPEILRVDARGVVQRHGSRQHASTASDVYRDYSRKITRAMAEHFANNPNVIGWQTDNEFNCHFSEDYSAGAAQAWIGFLREKFHDDIAALNRAWGTAFWAQTYARFEDVPLPAAGQPTHLNPAHRLDYTRFIAWTVARFQHDQVEILRAAQPRWWITHNGMFRLVDYRGQFGRDLDVLGCDVYPMFTWDPRQRGATQAWALDAARAWTGNFFVPEHQSGPGGQTDYFHDNPEPGELRRMLYTSFAHGADSVLLFRWRTARFGAEEYWCGVLDHDNVPRRRYAEVAQVGAELARVGPALLGTHVAIDTAIAATDFDNTNAHEALHFNLPAPDQVAAELHGHFWRAGYRVGAVHPGDTLRGLKLYIIPHFTIIDTAWLPQLESWVRDGGVLVIGARAGTKDADNNVTTDLLPGVLRPLVGATVVEYGRQNAPEQRPLELEIAGKRVLSREWYEQLAPDDGTEVWLRWATRHQTGTPAATLHRLGKGAVVYVGTYLNGAVGGALVPELAKLAHVLPALAGAPAGVEVVRREADDRALWFLINHTEQPQYVTGLPRGRDLVADRDVRDELTLPPRGVAVIRTPR</sequence>
<evidence type="ECO:0000256" key="7">
    <source>
        <dbReference type="ARBA" id="ARBA00023295"/>
    </source>
</evidence>
<dbReference type="InterPro" id="IPR003476">
    <property type="entry name" value="Glyco_hydro_42"/>
</dbReference>
<dbReference type="CDD" id="cd03143">
    <property type="entry name" value="A4_beta-galactosidase_middle_domain"/>
    <property type="match status" value="1"/>
</dbReference>